<comment type="caution">
    <text evidence="1">The sequence shown here is derived from an EMBL/GenBank/DDBJ whole genome shotgun (WGS) entry which is preliminary data.</text>
</comment>
<dbReference type="EMBL" id="PEYM01000048">
    <property type="protein sequence ID" value="PIS30812.1"/>
    <property type="molecule type" value="Genomic_DNA"/>
</dbReference>
<protein>
    <recommendedName>
        <fullName evidence="3">Bulb-type lectin domain-containing protein</fullName>
    </recommendedName>
</protein>
<dbReference type="PANTHER" id="PTHR42754">
    <property type="entry name" value="ENDOGLUCANASE"/>
    <property type="match status" value="1"/>
</dbReference>
<dbReference type="Proteomes" id="UP000231343">
    <property type="component" value="Unassembled WGS sequence"/>
</dbReference>
<evidence type="ECO:0000313" key="2">
    <source>
        <dbReference type="Proteomes" id="UP000231343"/>
    </source>
</evidence>
<evidence type="ECO:0000313" key="1">
    <source>
        <dbReference type="EMBL" id="PIS30812.1"/>
    </source>
</evidence>
<dbReference type="CDD" id="cd15482">
    <property type="entry name" value="Sialidase_non-viral"/>
    <property type="match status" value="1"/>
</dbReference>
<organism evidence="1 2">
    <name type="scientific">Candidatus Saganbacteria bacterium CG08_land_8_20_14_0_20_45_16</name>
    <dbReference type="NCBI Taxonomy" id="2014293"/>
    <lineage>
        <taxon>Bacteria</taxon>
        <taxon>Bacillati</taxon>
        <taxon>Saganbacteria</taxon>
    </lineage>
</organism>
<reference evidence="1 2" key="1">
    <citation type="submission" date="2017-09" db="EMBL/GenBank/DDBJ databases">
        <title>Depth-based differentiation of microbial function through sediment-hosted aquifers and enrichment of novel symbionts in the deep terrestrial subsurface.</title>
        <authorList>
            <person name="Probst A.J."/>
            <person name="Ladd B."/>
            <person name="Jarett J.K."/>
            <person name="Geller-Mcgrath D.E."/>
            <person name="Sieber C.M."/>
            <person name="Emerson J.B."/>
            <person name="Anantharaman K."/>
            <person name="Thomas B.C."/>
            <person name="Malmstrom R."/>
            <person name="Stieglmeier M."/>
            <person name="Klingl A."/>
            <person name="Woyke T."/>
            <person name="Ryan C.M."/>
            <person name="Banfield J.F."/>
        </authorList>
    </citation>
    <scope>NUCLEOTIDE SEQUENCE [LARGE SCALE GENOMIC DNA]</scope>
    <source>
        <strain evidence="1">CG08_land_8_20_14_0_20_45_16</strain>
    </source>
</reference>
<proteinExistence type="predicted"/>
<gene>
    <name evidence="1" type="ORF">COT42_02390</name>
</gene>
<sequence length="911" mass="100013">MSHDTTKRFQGFKVSRLQGKQVLLLCFLSFVICTNVKADPQPLWPSFGLEINDAIGNTSQQKPQIINAGDSSYLVVWEDGRAGYDDLYLQKLGASGQPLWQKDGVVVCDQSGNQNFAQLISDNAGGAIVVWQDYRNGNADILAQRFDQSGNALWANGGVYVCSASAGQFNPQITSDGQGGAIITWHDYRNAIGEDIYAQRLNSDGQILWEKDGVSIVSVAGTQWYPKIASDNAGGAIIVWSDSRTSSSDKNIFAQRINSQGISLWQKDGLPVCSTANNQESPNLIVADDQIIIAWNDARSGNNDVYAQKLDLNGSVQWAADGVALCSFPYPQENPAIASDGNGGAIAVWTDSRTEKANLYAQRISDSGNILWAENGIPVAASLNQQGAPLIKKASPDDWLIVWEEDHPWRQKKDLLGQKINSAGTRLWGSGQPIVEANQNQESPSLTASASGELVVVWQDKRFGNTDLYAQKINLNGNRLWGKDGQLVCNAQGSVFQQKITPCFNNKGRVLLAFEDGRFGFSNIYLQQITPLGQLVWGPAGLAVAKVEADQIDPCLVADSKGGTIIAWTDFRQVGYPLIRAQRITAQGKNAWTSSLPVAPSTASQEKPQIISDSAGGAIIAWQDERDVLSQIDLYAQRISEQGKLLWGPKGKIIISENGQQVDFAMIPDNNNGAFFIWTDYRLGDRNPDIYAQRINSKGDPLWAKDGVIVCGAPDIQRLPRLVADGSGGIIVSWTDKGGGSYDIYAQRLDSRGQFIWAKDGIAINQLSRTQQNSFFGNKKILVWEDYRLGNWDLYAAAVSSAGKLLWGEDGVPIVTATQTQYAPQLAPLNDGSVIVAWEDYRCGKYYELYFQKINLQGEVSWTENGRKNKSRDGGRAPRVLAPNSDHTFYLFWEDYTNGGRAIYGQRYLIN</sequence>
<dbReference type="AlphaFoldDB" id="A0A2H0Y091"/>
<accession>A0A2H0Y091</accession>
<name>A0A2H0Y091_UNCSA</name>
<dbReference type="PANTHER" id="PTHR42754:SF1">
    <property type="entry name" value="LIPOPROTEIN"/>
    <property type="match status" value="1"/>
</dbReference>
<evidence type="ECO:0008006" key="3">
    <source>
        <dbReference type="Google" id="ProtNLM"/>
    </source>
</evidence>